<protein>
    <submittedName>
        <fullName evidence="2">Uncharacterized protein</fullName>
    </submittedName>
</protein>
<dbReference type="EMBL" id="CATQJA010002710">
    <property type="protein sequence ID" value="CAJ0587617.1"/>
    <property type="molecule type" value="Genomic_DNA"/>
</dbReference>
<gene>
    <name evidence="2" type="ORF">MSPICULIGERA_LOCUS25574</name>
</gene>
<feature type="non-terminal residue" evidence="2">
    <location>
        <position position="1"/>
    </location>
</feature>
<sequence length="82" mass="9045">MYPSPPTSEDQEERQPAWPEAHVNGRTIVFGVSAIYVFSPNHQTFAIPVAAISRVEVLNGETSIHLRPAAVDARMEGRALEM</sequence>
<dbReference type="Proteomes" id="UP001177023">
    <property type="component" value="Unassembled WGS sequence"/>
</dbReference>
<accession>A0AA36GE34</accession>
<feature type="region of interest" description="Disordered" evidence="1">
    <location>
        <begin position="1"/>
        <end position="20"/>
    </location>
</feature>
<comment type="caution">
    <text evidence="2">The sequence shown here is derived from an EMBL/GenBank/DDBJ whole genome shotgun (WGS) entry which is preliminary data.</text>
</comment>
<evidence type="ECO:0000256" key="1">
    <source>
        <dbReference type="SAM" id="MobiDB-lite"/>
    </source>
</evidence>
<dbReference type="AlphaFoldDB" id="A0AA36GE34"/>
<evidence type="ECO:0000313" key="2">
    <source>
        <dbReference type="EMBL" id="CAJ0587617.1"/>
    </source>
</evidence>
<name>A0AA36GE34_9BILA</name>
<proteinExistence type="predicted"/>
<reference evidence="2" key="1">
    <citation type="submission" date="2023-06" db="EMBL/GenBank/DDBJ databases">
        <authorList>
            <person name="Delattre M."/>
        </authorList>
    </citation>
    <scope>NUCLEOTIDE SEQUENCE</scope>
    <source>
        <strain evidence="2">AF72</strain>
    </source>
</reference>
<keyword evidence="3" id="KW-1185">Reference proteome</keyword>
<organism evidence="2 3">
    <name type="scientific">Mesorhabditis spiculigera</name>
    <dbReference type="NCBI Taxonomy" id="96644"/>
    <lineage>
        <taxon>Eukaryota</taxon>
        <taxon>Metazoa</taxon>
        <taxon>Ecdysozoa</taxon>
        <taxon>Nematoda</taxon>
        <taxon>Chromadorea</taxon>
        <taxon>Rhabditida</taxon>
        <taxon>Rhabditina</taxon>
        <taxon>Rhabditomorpha</taxon>
        <taxon>Rhabditoidea</taxon>
        <taxon>Rhabditidae</taxon>
        <taxon>Mesorhabditinae</taxon>
        <taxon>Mesorhabditis</taxon>
    </lineage>
</organism>
<evidence type="ECO:0000313" key="3">
    <source>
        <dbReference type="Proteomes" id="UP001177023"/>
    </source>
</evidence>